<feature type="chain" id="PRO_5047116651" description="Secreted protein" evidence="1">
    <location>
        <begin position="24"/>
        <end position="248"/>
    </location>
</feature>
<organism evidence="2 3">
    <name type="scientific">Amycolatopsis nalaikhensis</name>
    <dbReference type="NCBI Taxonomy" id="715472"/>
    <lineage>
        <taxon>Bacteria</taxon>
        <taxon>Bacillati</taxon>
        <taxon>Actinomycetota</taxon>
        <taxon>Actinomycetes</taxon>
        <taxon>Pseudonocardiales</taxon>
        <taxon>Pseudonocardiaceae</taxon>
        <taxon>Amycolatopsis</taxon>
    </lineage>
</organism>
<keyword evidence="1" id="KW-0732">Signal</keyword>
<reference evidence="2 3" key="1">
    <citation type="submission" date="2023-06" db="EMBL/GenBank/DDBJ databases">
        <authorList>
            <person name="Oyuntsetseg B."/>
            <person name="Kim S.B."/>
        </authorList>
    </citation>
    <scope>NUCLEOTIDE SEQUENCE [LARGE SCALE GENOMIC DNA]</scope>
    <source>
        <strain evidence="2 3">2-2</strain>
    </source>
</reference>
<accession>A0ABY8Y0T4</accession>
<dbReference type="Proteomes" id="UP001227101">
    <property type="component" value="Chromosome"/>
</dbReference>
<keyword evidence="3" id="KW-1185">Reference proteome</keyword>
<dbReference type="RefSeq" id="WP_285459176.1">
    <property type="nucleotide sequence ID" value="NZ_CP127173.1"/>
</dbReference>
<evidence type="ECO:0000313" key="2">
    <source>
        <dbReference type="EMBL" id="WIV61568.1"/>
    </source>
</evidence>
<evidence type="ECO:0000256" key="1">
    <source>
        <dbReference type="SAM" id="SignalP"/>
    </source>
</evidence>
<sequence>MLTRFSLPLVLVLAAFSLGAAQAAPGETGPDQNVPQSQPQAAATQIPFGFTLGDAQQPTTSHVAKLGSDIAFPPGTFDGALGGLSNTVPITGKLNIPPTNGYFVAFRIMGTTGRVEIIPDGDATGTATVHTGKDTGCKATQTNICADTDVTAKVFIKLSDAKVDGKSLDVGPNCRTAQPASVTIKALVPISLPAPPVKVTSTFTTPPFTGCVGHEDVSRLLTGLVSGPGNTFVSNLTLRCFSTGCKQS</sequence>
<proteinExistence type="predicted"/>
<gene>
    <name evidence="2" type="ORF">QP939_24665</name>
</gene>
<evidence type="ECO:0000313" key="3">
    <source>
        <dbReference type="Proteomes" id="UP001227101"/>
    </source>
</evidence>
<evidence type="ECO:0008006" key="4">
    <source>
        <dbReference type="Google" id="ProtNLM"/>
    </source>
</evidence>
<protein>
    <recommendedName>
        <fullName evidence="4">Secreted protein</fullName>
    </recommendedName>
</protein>
<dbReference type="EMBL" id="CP127173">
    <property type="protein sequence ID" value="WIV61568.1"/>
    <property type="molecule type" value="Genomic_DNA"/>
</dbReference>
<name>A0ABY8Y0T4_9PSEU</name>
<feature type="signal peptide" evidence="1">
    <location>
        <begin position="1"/>
        <end position="23"/>
    </location>
</feature>